<name>A1ZGK7_MICM2</name>
<keyword evidence="2" id="KW-1185">Reference proteome</keyword>
<dbReference type="AlphaFoldDB" id="A1ZGK7"/>
<proteinExistence type="predicted"/>
<gene>
    <name evidence="1" type="ORF">M23134_03262</name>
</gene>
<protein>
    <submittedName>
        <fullName evidence="1">Uncharacterized protein</fullName>
    </submittedName>
</protein>
<evidence type="ECO:0000313" key="2">
    <source>
        <dbReference type="Proteomes" id="UP000004095"/>
    </source>
</evidence>
<dbReference type="EMBL" id="AAWS01000006">
    <property type="protein sequence ID" value="EAY30624.1"/>
    <property type="molecule type" value="Genomic_DNA"/>
</dbReference>
<organism evidence="1 2">
    <name type="scientific">Microscilla marina ATCC 23134</name>
    <dbReference type="NCBI Taxonomy" id="313606"/>
    <lineage>
        <taxon>Bacteria</taxon>
        <taxon>Pseudomonadati</taxon>
        <taxon>Bacteroidota</taxon>
        <taxon>Cytophagia</taxon>
        <taxon>Cytophagales</taxon>
        <taxon>Microscillaceae</taxon>
        <taxon>Microscilla</taxon>
    </lineage>
</organism>
<dbReference type="Proteomes" id="UP000004095">
    <property type="component" value="Unassembled WGS sequence"/>
</dbReference>
<sequence length="44" mass="5094">MTMDSAASLKFRLTKKEFSIAKLLSEFIRKITTYISSNKYNGIF</sequence>
<evidence type="ECO:0000313" key="1">
    <source>
        <dbReference type="EMBL" id="EAY30624.1"/>
    </source>
</evidence>
<accession>A1ZGK7</accession>
<comment type="caution">
    <text evidence="1">The sequence shown here is derived from an EMBL/GenBank/DDBJ whole genome shotgun (WGS) entry which is preliminary data.</text>
</comment>
<reference evidence="1 2" key="1">
    <citation type="submission" date="2007-01" db="EMBL/GenBank/DDBJ databases">
        <authorList>
            <person name="Haygood M."/>
            <person name="Podell S."/>
            <person name="Anderson C."/>
            <person name="Hopkinson B."/>
            <person name="Roe K."/>
            <person name="Barbeau K."/>
            <person name="Gaasterland T."/>
            <person name="Ferriera S."/>
            <person name="Johnson J."/>
            <person name="Kravitz S."/>
            <person name="Beeson K."/>
            <person name="Sutton G."/>
            <person name="Rogers Y.-H."/>
            <person name="Friedman R."/>
            <person name="Frazier M."/>
            <person name="Venter J.C."/>
        </authorList>
    </citation>
    <scope>NUCLEOTIDE SEQUENCE [LARGE SCALE GENOMIC DNA]</scope>
    <source>
        <strain evidence="1 2">ATCC 23134</strain>
    </source>
</reference>